<protein>
    <recommendedName>
        <fullName evidence="3">Flagellar biosynthetic protein FliQ</fullName>
    </recommendedName>
</protein>
<dbReference type="AlphaFoldDB" id="A0A3B0RXE4"/>
<dbReference type="EMBL" id="UOEE01000229">
    <property type="protein sequence ID" value="VAV96679.1"/>
    <property type="molecule type" value="Genomic_DNA"/>
</dbReference>
<dbReference type="GO" id="GO:0009306">
    <property type="term" value="P:protein secretion"/>
    <property type="evidence" value="ECO:0007669"/>
    <property type="project" value="InterPro"/>
</dbReference>
<dbReference type="NCBIfam" id="TIGR01402">
    <property type="entry name" value="fliQ"/>
    <property type="match status" value="1"/>
</dbReference>
<keyword evidence="10" id="KW-0969">Cilium</keyword>
<dbReference type="GO" id="GO:0009425">
    <property type="term" value="C:bacterial-type flagellum basal body"/>
    <property type="evidence" value="ECO:0007669"/>
    <property type="project" value="UniProtKB-SubCell"/>
</dbReference>
<dbReference type="InterPro" id="IPR006305">
    <property type="entry name" value="FliQ"/>
</dbReference>
<keyword evidence="10" id="KW-0966">Cell projection</keyword>
<dbReference type="PRINTS" id="PR00952">
    <property type="entry name" value="TYPE3IMQPROT"/>
</dbReference>
<gene>
    <name evidence="10" type="ORF">MNBD_ALPHA06-394</name>
</gene>
<evidence type="ECO:0000256" key="4">
    <source>
        <dbReference type="ARBA" id="ARBA00022475"/>
    </source>
</evidence>
<keyword evidence="8" id="KW-0975">Bacterial flagellum</keyword>
<dbReference type="GO" id="GO:0044780">
    <property type="term" value="P:bacterial-type flagellum assembly"/>
    <property type="evidence" value="ECO:0007669"/>
    <property type="project" value="InterPro"/>
</dbReference>
<dbReference type="Pfam" id="PF01313">
    <property type="entry name" value="Bac_export_3"/>
    <property type="match status" value="1"/>
</dbReference>
<proteinExistence type="predicted"/>
<feature type="transmembrane region" description="Helical" evidence="9">
    <location>
        <begin position="55"/>
        <end position="77"/>
    </location>
</feature>
<evidence type="ECO:0000256" key="1">
    <source>
        <dbReference type="ARBA" id="ARBA00004117"/>
    </source>
</evidence>
<evidence type="ECO:0000256" key="2">
    <source>
        <dbReference type="ARBA" id="ARBA00004651"/>
    </source>
</evidence>
<keyword evidence="6 9" id="KW-1133">Transmembrane helix</keyword>
<sequence>MNSSEVLDFAREAVWLILQMSGPIMIVGLAVGVGIALLQALTQVQEMTLVFVPKIVAIFLALLVFMPLMGALLGGFMTRIADRVASM</sequence>
<dbReference type="InterPro" id="IPR002191">
    <property type="entry name" value="Bac_export_3"/>
</dbReference>
<evidence type="ECO:0000256" key="7">
    <source>
        <dbReference type="ARBA" id="ARBA00023136"/>
    </source>
</evidence>
<dbReference type="NCBIfam" id="NF004671">
    <property type="entry name" value="PRK06010.1"/>
    <property type="match status" value="1"/>
</dbReference>
<keyword evidence="7 9" id="KW-0472">Membrane</keyword>
<evidence type="ECO:0000256" key="8">
    <source>
        <dbReference type="ARBA" id="ARBA00023143"/>
    </source>
</evidence>
<keyword evidence="10" id="KW-0282">Flagellum</keyword>
<dbReference type="PANTHER" id="PTHR34040">
    <property type="entry name" value="FLAGELLAR BIOSYNTHETIC PROTEIN FLIQ"/>
    <property type="match status" value="1"/>
</dbReference>
<evidence type="ECO:0000256" key="5">
    <source>
        <dbReference type="ARBA" id="ARBA00022692"/>
    </source>
</evidence>
<evidence type="ECO:0000256" key="6">
    <source>
        <dbReference type="ARBA" id="ARBA00022989"/>
    </source>
</evidence>
<organism evidence="10">
    <name type="scientific">hydrothermal vent metagenome</name>
    <dbReference type="NCBI Taxonomy" id="652676"/>
    <lineage>
        <taxon>unclassified sequences</taxon>
        <taxon>metagenomes</taxon>
        <taxon>ecological metagenomes</taxon>
    </lineage>
</organism>
<feature type="transmembrane region" description="Helical" evidence="9">
    <location>
        <begin position="12"/>
        <end position="35"/>
    </location>
</feature>
<accession>A0A3B0RXE4</accession>
<dbReference type="PANTHER" id="PTHR34040:SF2">
    <property type="entry name" value="FLAGELLAR BIOSYNTHETIC PROTEIN FLIQ"/>
    <property type="match status" value="1"/>
</dbReference>
<evidence type="ECO:0000256" key="3">
    <source>
        <dbReference type="ARBA" id="ARBA00021718"/>
    </source>
</evidence>
<evidence type="ECO:0000313" key="10">
    <source>
        <dbReference type="EMBL" id="VAV96679.1"/>
    </source>
</evidence>
<dbReference type="PIRSF" id="PIRSF004669">
    <property type="entry name" value="FliQ"/>
    <property type="match status" value="1"/>
</dbReference>
<reference evidence="10" key="1">
    <citation type="submission" date="2018-06" db="EMBL/GenBank/DDBJ databases">
        <authorList>
            <person name="Zhirakovskaya E."/>
        </authorList>
    </citation>
    <scope>NUCLEOTIDE SEQUENCE</scope>
</reference>
<dbReference type="GO" id="GO:0005886">
    <property type="term" value="C:plasma membrane"/>
    <property type="evidence" value="ECO:0007669"/>
    <property type="project" value="UniProtKB-SubCell"/>
</dbReference>
<comment type="subcellular location">
    <subcellularLocation>
        <location evidence="1">Bacterial flagellum basal body</location>
    </subcellularLocation>
    <subcellularLocation>
        <location evidence="2">Cell membrane</location>
        <topology evidence="2">Multi-pass membrane protein</topology>
    </subcellularLocation>
</comment>
<keyword evidence="4" id="KW-1003">Cell membrane</keyword>
<evidence type="ECO:0000256" key="9">
    <source>
        <dbReference type="SAM" id="Phobius"/>
    </source>
</evidence>
<keyword evidence="5 9" id="KW-0812">Transmembrane</keyword>
<name>A0A3B0RXE4_9ZZZZ</name>